<reference evidence="2" key="1">
    <citation type="submission" date="2025-08" db="UniProtKB">
        <authorList>
            <consortium name="RefSeq"/>
        </authorList>
    </citation>
    <scope>IDENTIFICATION</scope>
    <source>
        <tissue evidence="2">Tentacle</tissue>
    </source>
</reference>
<sequence length="300" mass="33665">MDTEKQVITTYGSQIKCTHPCDNIQHISPCTHEEADKRMLLHTSHAVQCGCKKILLRTVDTDVLELAVVSIPKLNQLVDNSVEIWISFGTAKNHRYIPAHGISNSLSPEVVLGLPAFTGCHTVSSFFGKGKKTALNTWNTFPDVSNAFVTLSSHTPVVDSKLMEYVERFVVFMYDRASPHSTVDGARKQLFVQNGRQFDNIPPTRAALVEHVKRTAYQAGYVWGQTLISCLSLRSPQDWSWLLDSKQWIPLWTTLPEVMQSCQELISCRCVKGCRGRCSCSRNDLRCSDLCRCPAACNNR</sequence>
<proteinExistence type="predicted"/>
<name>A0A6P8H7Y7_ACTTE</name>
<dbReference type="OrthoDB" id="5986462at2759"/>
<dbReference type="InParanoid" id="A0A6P8H7Y7"/>
<dbReference type="GeneID" id="116288684"/>
<gene>
    <name evidence="2" type="primary">LOC116288684</name>
</gene>
<dbReference type="PANTHER" id="PTHR46704">
    <property type="entry name" value="CXC DOMAIN-CONTAINING PROTEIN-RELATED"/>
    <property type="match status" value="1"/>
</dbReference>
<evidence type="ECO:0000313" key="2">
    <source>
        <dbReference type="RefSeq" id="XP_031551363.1"/>
    </source>
</evidence>
<dbReference type="Proteomes" id="UP000515163">
    <property type="component" value="Unplaced"/>
</dbReference>
<evidence type="ECO:0000313" key="1">
    <source>
        <dbReference type="Proteomes" id="UP000515163"/>
    </source>
</evidence>
<accession>A0A6P8H7Y7</accession>
<dbReference type="AlphaFoldDB" id="A0A6P8H7Y7"/>
<dbReference type="RefSeq" id="XP_031551363.1">
    <property type="nucleotide sequence ID" value="XM_031695503.1"/>
</dbReference>
<dbReference type="PANTHER" id="PTHR46704:SF9">
    <property type="entry name" value="BHLH DOMAIN-CONTAINING PROTEIN"/>
    <property type="match status" value="1"/>
</dbReference>
<organism evidence="1 2">
    <name type="scientific">Actinia tenebrosa</name>
    <name type="common">Australian red waratah sea anemone</name>
    <dbReference type="NCBI Taxonomy" id="6105"/>
    <lineage>
        <taxon>Eukaryota</taxon>
        <taxon>Metazoa</taxon>
        <taxon>Cnidaria</taxon>
        <taxon>Anthozoa</taxon>
        <taxon>Hexacorallia</taxon>
        <taxon>Actiniaria</taxon>
        <taxon>Actiniidae</taxon>
        <taxon>Actinia</taxon>
    </lineage>
</organism>
<dbReference type="KEGG" id="aten:116288684"/>
<protein>
    <submittedName>
        <fullName evidence="2">Uncharacterized protein LOC116288684</fullName>
    </submittedName>
</protein>
<keyword evidence="1" id="KW-1185">Reference proteome</keyword>